<organism evidence="1 2">
    <name type="scientific">Lignipirellula cremea</name>
    <dbReference type="NCBI Taxonomy" id="2528010"/>
    <lineage>
        <taxon>Bacteria</taxon>
        <taxon>Pseudomonadati</taxon>
        <taxon>Planctomycetota</taxon>
        <taxon>Planctomycetia</taxon>
        <taxon>Pirellulales</taxon>
        <taxon>Pirellulaceae</taxon>
        <taxon>Lignipirellula</taxon>
    </lineage>
</organism>
<gene>
    <name evidence="1" type="ORF">Pla8534_63780</name>
</gene>
<dbReference type="Pfam" id="PF12796">
    <property type="entry name" value="Ank_2"/>
    <property type="match status" value="1"/>
</dbReference>
<evidence type="ECO:0000313" key="2">
    <source>
        <dbReference type="Proteomes" id="UP000317648"/>
    </source>
</evidence>
<keyword evidence="2" id="KW-1185">Reference proteome</keyword>
<dbReference type="RefSeq" id="WP_197442740.1">
    <property type="nucleotide sequence ID" value="NZ_CP036433.1"/>
</dbReference>
<dbReference type="Gene3D" id="1.25.40.20">
    <property type="entry name" value="Ankyrin repeat-containing domain"/>
    <property type="match status" value="1"/>
</dbReference>
<reference evidence="1 2" key="1">
    <citation type="submission" date="2019-02" db="EMBL/GenBank/DDBJ databases">
        <title>Deep-cultivation of Planctomycetes and their phenomic and genomic characterization uncovers novel biology.</title>
        <authorList>
            <person name="Wiegand S."/>
            <person name="Jogler M."/>
            <person name="Boedeker C."/>
            <person name="Pinto D."/>
            <person name="Vollmers J."/>
            <person name="Rivas-Marin E."/>
            <person name="Kohn T."/>
            <person name="Peeters S.H."/>
            <person name="Heuer A."/>
            <person name="Rast P."/>
            <person name="Oberbeckmann S."/>
            <person name="Bunk B."/>
            <person name="Jeske O."/>
            <person name="Meyerdierks A."/>
            <person name="Storesund J.E."/>
            <person name="Kallscheuer N."/>
            <person name="Luecker S."/>
            <person name="Lage O.M."/>
            <person name="Pohl T."/>
            <person name="Merkel B.J."/>
            <person name="Hornburger P."/>
            <person name="Mueller R.-W."/>
            <person name="Bruemmer F."/>
            <person name="Labrenz M."/>
            <person name="Spormann A.M."/>
            <person name="Op den Camp H."/>
            <person name="Overmann J."/>
            <person name="Amann R."/>
            <person name="Jetten M.S.M."/>
            <person name="Mascher T."/>
            <person name="Medema M.H."/>
            <person name="Devos D.P."/>
            <person name="Kaster A.-K."/>
            <person name="Ovreas L."/>
            <person name="Rohde M."/>
            <person name="Galperin M.Y."/>
            <person name="Jogler C."/>
        </authorList>
    </citation>
    <scope>NUCLEOTIDE SEQUENCE [LARGE SCALE GENOMIC DNA]</scope>
    <source>
        <strain evidence="1 2">Pla85_3_4</strain>
    </source>
</reference>
<dbReference type="AlphaFoldDB" id="A0A518E342"/>
<dbReference type="EMBL" id="CP036433">
    <property type="protein sequence ID" value="QDU98509.1"/>
    <property type="molecule type" value="Genomic_DNA"/>
</dbReference>
<dbReference type="KEGG" id="lcre:Pla8534_63780"/>
<accession>A0A518E342</accession>
<dbReference type="InterPro" id="IPR002110">
    <property type="entry name" value="Ankyrin_rpt"/>
</dbReference>
<name>A0A518E342_9BACT</name>
<dbReference type="Proteomes" id="UP000317648">
    <property type="component" value="Chromosome"/>
</dbReference>
<evidence type="ECO:0000313" key="1">
    <source>
        <dbReference type="EMBL" id="QDU98509.1"/>
    </source>
</evidence>
<proteinExistence type="predicted"/>
<protein>
    <submittedName>
        <fullName evidence="1">Ankyrin repeats (3 copies)</fullName>
    </submittedName>
</protein>
<dbReference type="SUPFAM" id="SSF48403">
    <property type="entry name" value="Ankyrin repeat"/>
    <property type="match status" value="1"/>
</dbReference>
<dbReference type="InterPro" id="IPR036770">
    <property type="entry name" value="Ankyrin_rpt-contain_sf"/>
</dbReference>
<sequence>MDENAFYDCLEEGDVVRLRGMIDDHPDITSKFRSDPTALKRALINEATAFATIRLLVENGFDVNLFKKKSLSPLSTAVSNELYEVTEYLLKHGARTDLDRVLITAINCREHSSRKKFVELLLRHAVDVNQVHQLYDTDAYFSALDWAKSDPKIADLLRRHGAKSAADLQG</sequence>